<keyword evidence="4 9" id="KW-0720">Serine protease</keyword>
<name>A0A080Z585_PHYNI</name>
<feature type="binding site" evidence="9">
    <location>
        <position position="622"/>
    </location>
    <ligand>
        <name>Ca(2+)</name>
        <dbReference type="ChEBI" id="CHEBI:29108"/>
    </ligand>
</feature>
<comment type="catalytic activity">
    <reaction evidence="7">
        <text>Hydrolysis of proteins with broad specificity for peptide bonds, and a preference for a large uncharged residue in P1. Hydrolyzes peptide amides.</text>
        <dbReference type="EC" id="3.4.21.62"/>
    </reaction>
</comment>
<gene>
    <name evidence="12" type="ORF">F444_20261</name>
</gene>
<dbReference type="PANTHER" id="PTHR14218:SF15">
    <property type="entry name" value="TRIPEPTIDYL-PEPTIDASE 1"/>
    <property type="match status" value="1"/>
</dbReference>
<dbReference type="InterPro" id="IPR015366">
    <property type="entry name" value="S53_propep"/>
</dbReference>
<dbReference type="Pfam" id="PF00082">
    <property type="entry name" value="Peptidase_S8"/>
    <property type="match status" value="1"/>
</dbReference>
<dbReference type="SUPFAM" id="SSF54897">
    <property type="entry name" value="Protease propeptides/inhibitors"/>
    <property type="match status" value="1"/>
</dbReference>
<dbReference type="GO" id="GO:0006508">
    <property type="term" value="P:proteolysis"/>
    <property type="evidence" value="ECO:0007669"/>
    <property type="project" value="UniProtKB-KW"/>
</dbReference>
<evidence type="ECO:0000313" key="12">
    <source>
        <dbReference type="EMBL" id="ETO61796.1"/>
    </source>
</evidence>
<feature type="transmembrane region" description="Helical" evidence="10">
    <location>
        <begin position="708"/>
        <end position="730"/>
    </location>
</feature>
<sequence length="764" mass="83218">FRFSILESNLCGRGDIIFARVPRNQQSALVAMKPRILSLLLHLLLVLLFSLQLCVVVSAANTENTRKVENAHPARWARGPRAAPELLLTLRVALNPHKSDSRLDELVVAVTDPASPLYGQHLTGSEQLQKHFKPSEASLQSFQQVLKDAQVLQAKPIDAIQDFWHVELSAATAEQLFSTKMFHYTHRQRSELSVVRPEESYSIPQELEGAVTYIEGLESFPTEMQAKFMQGGVTDDKDPFAIKQQPFSGDFRVNSRGATPAVIREQYDIPETITANYSNGVSEESAQTEHVDRNKLVVGTFLHEFYSEEDLKQFLHTIDGQHHTIKMPKTSGQCVSSYSPTGEASLDVQVTASLTGHGTSDASSIEMLCYTQLRDPTRDYAADNQEPFLTFLQDVNAMQPPPAVVSISYTDDECSVPVAYAAAVNRVLMKAALRGISILVSAGDAGVRGSHLAEGFCRVPACSKFMSMFPASSPYVTAVGATTIATGSARDDNGKWKEAVTSTSEARALITSGGGFSDLYDMPEYQRKAVSPYLNFASSTGISPYFRTTGRAMPDVAAVGHAFPVVVNGEVGATDGTSVSAPVLASMITLLNRALPELPPLGFLNPLLYRLHDVCPHVFADITQGDIACGSKGMKCCKKGHVATTGWDAASGLGTLRFSMLLNDLPDCLARMKSSNDFAITEQLSAMLLDEKESEIHVKSWTPVEQQAMQFLGVVSLICAVSLIGVLLALRERLFLDLGDQRAGSRRYGSCAAHDSAREYLISH</sequence>
<keyword evidence="10" id="KW-0472">Membrane</keyword>
<dbReference type="Gene3D" id="3.40.50.200">
    <property type="entry name" value="Peptidase S8/S53 domain"/>
    <property type="match status" value="1"/>
</dbReference>
<dbReference type="InterPro" id="IPR030400">
    <property type="entry name" value="Sedolisin_dom"/>
</dbReference>
<evidence type="ECO:0000256" key="5">
    <source>
        <dbReference type="ARBA" id="ARBA00022837"/>
    </source>
</evidence>
<evidence type="ECO:0000256" key="1">
    <source>
        <dbReference type="ARBA" id="ARBA00022670"/>
    </source>
</evidence>
<dbReference type="InterPro" id="IPR050819">
    <property type="entry name" value="Tripeptidyl-peptidase_I"/>
</dbReference>
<evidence type="ECO:0000256" key="2">
    <source>
        <dbReference type="ARBA" id="ARBA00022723"/>
    </source>
</evidence>
<feature type="active site" description="Charge relay system" evidence="9">
    <location>
        <position position="578"/>
    </location>
</feature>
<evidence type="ECO:0000256" key="10">
    <source>
        <dbReference type="SAM" id="Phobius"/>
    </source>
</evidence>
<keyword evidence="2 9" id="KW-0479">Metal-binding</keyword>
<evidence type="ECO:0000313" key="13">
    <source>
        <dbReference type="Proteomes" id="UP000028582"/>
    </source>
</evidence>
<feature type="binding site" evidence="9">
    <location>
        <position position="648"/>
    </location>
    <ligand>
        <name>Ca(2+)</name>
        <dbReference type="ChEBI" id="CHEBI:29108"/>
    </ligand>
</feature>
<evidence type="ECO:0000256" key="3">
    <source>
        <dbReference type="ARBA" id="ARBA00022801"/>
    </source>
</evidence>
<organism evidence="12 13">
    <name type="scientific">Phytophthora nicotianae P1976</name>
    <dbReference type="NCBI Taxonomy" id="1317066"/>
    <lineage>
        <taxon>Eukaryota</taxon>
        <taxon>Sar</taxon>
        <taxon>Stramenopiles</taxon>
        <taxon>Oomycota</taxon>
        <taxon>Peronosporomycetes</taxon>
        <taxon>Peronosporales</taxon>
        <taxon>Peronosporaceae</taxon>
        <taxon>Phytophthora</taxon>
    </lineage>
</organism>
<dbReference type="GO" id="GO:0004252">
    <property type="term" value="F:serine-type endopeptidase activity"/>
    <property type="evidence" value="ECO:0007669"/>
    <property type="project" value="UniProtKB-UniRule"/>
</dbReference>
<dbReference type="InterPro" id="IPR036852">
    <property type="entry name" value="Peptidase_S8/S53_dom_sf"/>
</dbReference>
<feature type="active site" description="Charge relay system" evidence="9">
    <location>
        <position position="343"/>
    </location>
</feature>
<keyword evidence="5 9" id="KW-0106">Calcium</keyword>
<evidence type="ECO:0000256" key="6">
    <source>
        <dbReference type="ARBA" id="ARBA00023145"/>
    </source>
</evidence>
<keyword evidence="10" id="KW-0812">Transmembrane</keyword>
<dbReference type="PROSITE" id="PS51695">
    <property type="entry name" value="SEDOLISIN"/>
    <property type="match status" value="1"/>
</dbReference>
<evidence type="ECO:0000259" key="11">
    <source>
        <dbReference type="PROSITE" id="PS51695"/>
    </source>
</evidence>
<dbReference type="AlphaFoldDB" id="A0A080Z585"/>
<evidence type="ECO:0000256" key="9">
    <source>
        <dbReference type="PROSITE-ProRule" id="PRU01032"/>
    </source>
</evidence>
<evidence type="ECO:0000256" key="7">
    <source>
        <dbReference type="ARBA" id="ARBA00023529"/>
    </source>
</evidence>
<dbReference type="CDD" id="cd11377">
    <property type="entry name" value="Pro-peptidase_S53"/>
    <property type="match status" value="1"/>
</dbReference>
<dbReference type="OrthoDB" id="2919105at2759"/>
<accession>A0A080Z585</accession>
<dbReference type="SMART" id="SM00944">
    <property type="entry name" value="Pro-kuma_activ"/>
    <property type="match status" value="1"/>
</dbReference>
<evidence type="ECO:0000256" key="4">
    <source>
        <dbReference type="ARBA" id="ARBA00022825"/>
    </source>
</evidence>
<comment type="caution">
    <text evidence="12">The sequence shown here is derived from an EMBL/GenBank/DDBJ whole genome shotgun (WGS) entry which is preliminary data.</text>
</comment>
<dbReference type="InterPro" id="IPR000209">
    <property type="entry name" value="Peptidase_S8/S53_dom"/>
</dbReference>
<dbReference type="SUPFAM" id="SSF52743">
    <property type="entry name" value="Subtilisin-like"/>
    <property type="match status" value="1"/>
</dbReference>
<evidence type="ECO:0000256" key="8">
    <source>
        <dbReference type="ARBA" id="ARBA00023619"/>
    </source>
</evidence>
<dbReference type="EMBL" id="ANJA01003726">
    <property type="protein sequence ID" value="ETO61796.1"/>
    <property type="molecule type" value="Genomic_DNA"/>
</dbReference>
<dbReference type="GO" id="GO:0008240">
    <property type="term" value="F:tripeptidyl-peptidase activity"/>
    <property type="evidence" value="ECO:0007669"/>
    <property type="project" value="TreeGrafter"/>
</dbReference>
<feature type="domain" description="Peptidase S53" evidence="11">
    <location>
        <begin position="267"/>
        <end position="668"/>
    </location>
</feature>
<keyword evidence="10" id="KW-1133">Transmembrane helix</keyword>
<keyword evidence="1 9" id="KW-0645">Protease</keyword>
<feature type="non-terminal residue" evidence="12">
    <location>
        <position position="1"/>
    </location>
</feature>
<dbReference type="Pfam" id="PF09286">
    <property type="entry name" value="Pro-kuma_activ"/>
    <property type="match status" value="1"/>
</dbReference>
<dbReference type="GO" id="GO:0046872">
    <property type="term" value="F:metal ion binding"/>
    <property type="evidence" value="ECO:0007669"/>
    <property type="project" value="UniProtKB-UniRule"/>
</dbReference>
<dbReference type="Proteomes" id="UP000028582">
    <property type="component" value="Unassembled WGS sequence"/>
</dbReference>
<reference evidence="12 13" key="1">
    <citation type="submission" date="2013-11" db="EMBL/GenBank/DDBJ databases">
        <title>The Genome Sequence of Phytophthora parasitica P1976.</title>
        <authorList>
            <consortium name="The Broad Institute Genomics Platform"/>
            <person name="Russ C."/>
            <person name="Tyler B."/>
            <person name="Panabieres F."/>
            <person name="Shan W."/>
            <person name="Tripathy S."/>
            <person name="Grunwald N."/>
            <person name="Machado M."/>
            <person name="Johnson C.S."/>
            <person name="Walker B."/>
            <person name="Young S."/>
            <person name="Zeng Q."/>
            <person name="Gargeya S."/>
            <person name="Fitzgerald M."/>
            <person name="Haas B."/>
            <person name="Abouelleil A."/>
            <person name="Allen A.W."/>
            <person name="Alvarado L."/>
            <person name="Arachchi H.M."/>
            <person name="Berlin A.M."/>
            <person name="Chapman S.B."/>
            <person name="Gainer-Dewar J."/>
            <person name="Goldberg J."/>
            <person name="Griggs A."/>
            <person name="Gujja S."/>
            <person name="Hansen M."/>
            <person name="Howarth C."/>
            <person name="Imamovic A."/>
            <person name="Ireland A."/>
            <person name="Larimer J."/>
            <person name="McCowan C."/>
            <person name="Murphy C."/>
            <person name="Pearson M."/>
            <person name="Poon T.W."/>
            <person name="Priest M."/>
            <person name="Roberts A."/>
            <person name="Saif S."/>
            <person name="Shea T."/>
            <person name="Sisk P."/>
            <person name="Sykes S."/>
            <person name="Wortman J."/>
            <person name="Nusbaum C."/>
            <person name="Birren B."/>
        </authorList>
    </citation>
    <scope>NUCLEOTIDE SEQUENCE [LARGE SCALE GENOMIC DNA]</scope>
    <source>
        <strain evidence="12 13">P1976</strain>
    </source>
</reference>
<dbReference type="EC" id="3.4.21.62" evidence="8"/>
<dbReference type="CDD" id="cd04056">
    <property type="entry name" value="Peptidases_S53"/>
    <property type="match status" value="1"/>
</dbReference>
<feature type="binding site" evidence="9">
    <location>
        <position position="646"/>
    </location>
    <ligand>
        <name>Ca(2+)</name>
        <dbReference type="ChEBI" id="CHEBI:29108"/>
    </ligand>
</feature>
<proteinExistence type="predicted"/>
<feature type="binding site" evidence="9">
    <location>
        <position position="621"/>
    </location>
    <ligand>
        <name>Ca(2+)</name>
        <dbReference type="ChEBI" id="CHEBI:29108"/>
    </ligand>
</feature>
<comment type="cofactor">
    <cofactor evidence="9">
        <name>Ca(2+)</name>
        <dbReference type="ChEBI" id="CHEBI:29108"/>
    </cofactor>
    <text evidence="9">Binds 1 Ca(2+) ion per subunit.</text>
</comment>
<protein>
    <recommendedName>
        <fullName evidence="8">subtilisin</fullName>
        <ecNumber evidence="8">3.4.21.62</ecNumber>
    </recommendedName>
</protein>
<dbReference type="PANTHER" id="PTHR14218">
    <property type="entry name" value="PROTEASE S8 TRIPEPTIDYL PEPTIDASE I CLN2"/>
    <property type="match status" value="1"/>
</dbReference>
<feature type="active site" description="Charge relay system" evidence="9">
    <location>
        <position position="347"/>
    </location>
</feature>
<keyword evidence="3 9" id="KW-0378">Hydrolase</keyword>
<keyword evidence="6" id="KW-0865">Zymogen</keyword>